<reference evidence="1 2" key="1">
    <citation type="journal article" date="2021" name="Hortic Res">
        <title>Chromosome-scale assembly of the Dendrobium chrysotoxum genome enhances the understanding of orchid evolution.</title>
        <authorList>
            <person name="Zhang Y."/>
            <person name="Zhang G.Q."/>
            <person name="Zhang D."/>
            <person name="Liu X.D."/>
            <person name="Xu X.Y."/>
            <person name="Sun W.H."/>
            <person name="Yu X."/>
            <person name="Zhu X."/>
            <person name="Wang Z.W."/>
            <person name="Zhao X."/>
            <person name="Zhong W.Y."/>
            <person name="Chen H."/>
            <person name="Yin W.L."/>
            <person name="Huang T."/>
            <person name="Niu S.C."/>
            <person name="Liu Z.J."/>
        </authorList>
    </citation>
    <scope>NUCLEOTIDE SEQUENCE [LARGE SCALE GENOMIC DNA]</scope>
    <source>
        <strain evidence="1">Lindl</strain>
    </source>
</reference>
<sequence length="100" mass="10911">MSTPSSTYKPIRTERCSHSQVRLGSDSCTLSVQAGELQSCRRPLWVIQARSPPCAILALGTTMSPYVLCMSLTVAALAASPARDLQSWPCRRRPQARYGA</sequence>
<gene>
    <name evidence="1" type="ORF">IEQ34_010909</name>
</gene>
<accession>A0AAV7GU35</accession>
<comment type="caution">
    <text evidence="1">The sequence shown here is derived from an EMBL/GenBank/DDBJ whole genome shotgun (WGS) entry which is preliminary data.</text>
</comment>
<protein>
    <submittedName>
        <fullName evidence="1">Uncharacterized protein</fullName>
    </submittedName>
</protein>
<dbReference type="Proteomes" id="UP000775213">
    <property type="component" value="Unassembled WGS sequence"/>
</dbReference>
<organism evidence="1 2">
    <name type="scientific">Dendrobium chrysotoxum</name>
    <name type="common">Orchid</name>
    <dbReference type="NCBI Taxonomy" id="161865"/>
    <lineage>
        <taxon>Eukaryota</taxon>
        <taxon>Viridiplantae</taxon>
        <taxon>Streptophyta</taxon>
        <taxon>Embryophyta</taxon>
        <taxon>Tracheophyta</taxon>
        <taxon>Spermatophyta</taxon>
        <taxon>Magnoliopsida</taxon>
        <taxon>Liliopsida</taxon>
        <taxon>Asparagales</taxon>
        <taxon>Orchidaceae</taxon>
        <taxon>Epidendroideae</taxon>
        <taxon>Malaxideae</taxon>
        <taxon>Dendrobiinae</taxon>
        <taxon>Dendrobium</taxon>
    </lineage>
</organism>
<evidence type="ECO:0000313" key="2">
    <source>
        <dbReference type="Proteomes" id="UP000775213"/>
    </source>
</evidence>
<proteinExistence type="predicted"/>
<name>A0AAV7GU35_DENCH</name>
<dbReference type="AlphaFoldDB" id="A0AAV7GU35"/>
<keyword evidence="2" id="KW-1185">Reference proteome</keyword>
<evidence type="ECO:0000313" key="1">
    <source>
        <dbReference type="EMBL" id="KAH0460246.1"/>
    </source>
</evidence>
<dbReference type="EMBL" id="JAGFBR010000010">
    <property type="protein sequence ID" value="KAH0460246.1"/>
    <property type="molecule type" value="Genomic_DNA"/>
</dbReference>